<dbReference type="SUPFAM" id="SSF53822">
    <property type="entry name" value="Periplasmic binding protein-like I"/>
    <property type="match status" value="1"/>
</dbReference>
<dbReference type="Pfam" id="PF13458">
    <property type="entry name" value="Peripla_BP_6"/>
    <property type="match status" value="1"/>
</dbReference>
<gene>
    <name evidence="5" type="ORF">AB6724_19940</name>
</gene>
<sequence>MKWVMRAAAVSAMAVGAGAAWGQKGETVKIAWIDPLSGLMAAVGTNQLKTFQLLAEEFNRKNASGVKFEIVALDNKLSPQETTAVLRSAMDQGVRYVAQGNGSGPALAIMDALEKHNNRNKGKEVVFLNYAAVDPDLTNSKCSYWHFRLDADTSMKMEALTTFMKDEADVKKVYLINQNYGHGQQVSKYAKDMLKKKRPDVQIVGDDFSPLAQVRDFAPYIAKIKQSGADTVITGNWGSDLSLLLKAANDSGLNSVKFYTYYAFGAGAPTAMGANSDGRVYVVGYGHYNMGAPIQPVMDGFKKKFHDDLTQSSIYHVFALLDAAFVKTGSTDPVKVAATLEGMRLKSFNGEVEMRKTDHQLQQGLYITRWQKAGGKYPYDAENTGYTFAPVKYYEPYVASTPTSCQMKRPS</sequence>
<evidence type="ECO:0000256" key="1">
    <source>
        <dbReference type="ARBA" id="ARBA00010062"/>
    </source>
</evidence>
<keyword evidence="6" id="KW-1185">Reference proteome</keyword>
<keyword evidence="2 3" id="KW-0732">Signal</keyword>
<dbReference type="InterPro" id="IPR028081">
    <property type="entry name" value="Leu-bd"/>
</dbReference>
<evidence type="ECO:0000313" key="6">
    <source>
        <dbReference type="Proteomes" id="UP001561046"/>
    </source>
</evidence>
<evidence type="ECO:0000259" key="4">
    <source>
        <dbReference type="Pfam" id="PF13458"/>
    </source>
</evidence>
<organism evidence="5 6">
    <name type="scientific">Comamonas guangdongensis</name>
    <dbReference type="NCBI Taxonomy" id="510515"/>
    <lineage>
        <taxon>Bacteria</taxon>
        <taxon>Pseudomonadati</taxon>
        <taxon>Pseudomonadota</taxon>
        <taxon>Betaproteobacteria</taxon>
        <taxon>Burkholderiales</taxon>
        <taxon>Comamonadaceae</taxon>
        <taxon>Comamonas</taxon>
    </lineage>
</organism>
<evidence type="ECO:0000313" key="5">
    <source>
        <dbReference type="EMBL" id="MEX8195112.1"/>
    </source>
</evidence>
<dbReference type="CDD" id="cd06329">
    <property type="entry name" value="PBP1_SBP-like"/>
    <property type="match status" value="1"/>
</dbReference>
<protein>
    <submittedName>
        <fullName evidence="5">Branched-chain amino acid ABC transporter substrate-binding protein</fullName>
    </submittedName>
</protein>
<comment type="caution">
    <text evidence="5">The sequence shown here is derived from an EMBL/GenBank/DDBJ whole genome shotgun (WGS) entry which is preliminary data.</text>
</comment>
<feature type="signal peptide" evidence="3">
    <location>
        <begin position="1"/>
        <end position="19"/>
    </location>
</feature>
<dbReference type="RefSeq" id="WP_369340289.1">
    <property type="nucleotide sequence ID" value="NZ_JBFYGN010000033.1"/>
</dbReference>
<dbReference type="Proteomes" id="UP001561046">
    <property type="component" value="Unassembled WGS sequence"/>
</dbReference>
<dbReference type="InterPro" id="IPR028082">
    <property type="entry name" value="Peripla_BP_I"/>
</dbReference>
<name>A0ABV3ZZR8_9BURK</name>
<dbReference type="Gene3D" id="3.40.50.2300">
    <property type="match status" value="2"/>
</dbReference>
<feature type="chain" id="PRO_5046789988" evidence="3">
    <location>
        <begin position="20"/>
        <end position="411"/>
    </location>
</feature>
<reference evidence="5 6" key="1">
    <citation type="journal article" date="2013" name="Int. J. Syst. Evol. Microbiol.">
        <title>Comamonas guangdongensis sp. nov., isolated from subterranean forest sediment, and emended description of the genus Comamonas.</title>
        <authorList>
            <person name="Zhang J."/>
            <person name="Wang Y."/>
            <person name="Zhou S."/>
            <person name="Wu C."/>
            <person name="He J."/>
            <person name="Li F."/>
        </authorList>
    </citation>
    <scope>NUCLEOTIDE SEQUENCE [LARGE SCALE GENOMIC DNA]</scope>
    <source>
        <strain evidence="5 6">CCTCC AB2011133</strain>
    </source>
</reference>
<proteinExistence type="inferred from homology"/>
<dbReference type="EMBL" id="JBFYGN010000033">
    <property type="protein sequence ID" value="MEX8195112.1"/>
    <property type="molecule type" value="Genomic_DNA"/>
</dbReference>
<evidence type="ECO:0000256" key="2">
    <source>
        <dbReference type="ARBA" id="ARBA00022729"/>
    </source>
</evidence>
<dbReference type="InterPro" id="IPR051010">
    <property type="entry name" value="BCAA_transport"/>
</dbReference>
<dbReference type="PANTHER" id="PTHR30483">
    <property type="entry name" value="LEUCINE-SPECIFIC-BINDING PROTEIN"/>
    <property type="match status" value="1"/>
</dbReference>
<evidence type="ECO:0000256" key="3">
    <source>
        <dbReference type="SAM" id="SignalP"/>
    </source>
</evidence>
<accession>A0ABV3ZZR8</accession>
<dbReference type="PANTHER" id="PTHR30483:SF6">
    <property type="entry name" value="PERIPLASMIC BINDING PROTEIN OF ABC TRANSPORTER FOR NATURAL AMINO ACIDS"/>
    <property type="match status" value="1"/>
</dbReference>
<feature type="domain" description="Leucine-binding protein" evidence="4">
    <location>
        <begin position="27"/>
        <end position="374"/>
    </location>
</feature>
<comment type="similarity">
    <text evidence="1">Belongs to the leucine-binding protein family.</text>
</comment>